<evidence type="ECO:0008006" key="3">
    <source>
        <dbReference type="Google" id="ProtNLM"/>
    </source>
</evidence>
<reference evidence="2" key="1">
    <citation type="journal article" date="2013" name="Nature">
        <title>Pan genome of the phytoplankton Emiliania underpins its global distribution.</title>
        <authorList>
            <person name="Read B.A."/>
            <person name="Kegel J."/>
            <person name="Klute M.J."/>
            <person name="Kuo A."/>
            <person name="Lefebvre S.C."/>
            <person name="Maumus F."/>
            <person name="Mayer C."/>
            <person name="Miller J."/>
            <person name="Monier A."/>
            <person name="Salamov A."/>
            <person name="Young J."/>
            <person name="Aguilar M."/>
            <person name="Claverie J.M."/>
            <person name="Frickenhaus S."/>
            <person name="Gonzalez K."/>
            <person name="Herman E.K."/>
            <person name="Lin Y.C."/>
            <person name="Napier J."/>
            <person name="Ogata H."/>
            <person name="Sarno A.F."/>
            <person name="Shmutz J."/>
            <person name="Schroeder D."/>
            <person name="de Vargas C."/>
            <person name="Verret F."/>
            <person name="von Dassow P."/>
            <person name="Valentin K."/>
            <person name="Van de Peer Y."/>
            <person name="Wheeler G."/>
            <person name="Dacks J.B."/>
            <person name="Delwiche C.F."/>
            <person name="Dyhrman S.T."/>
            <person name="Glockner G."/>
            <person name="John U."/>
            <person name="Richards T."/>
            <person name="Worden A.Z."/>
            <person name="Zhang X."/>
            <person name="Grigoriev I.V."/>
            <person name="Allen A.E."/>
            <person name="Bidle K."/>
            <person name="Borodovsky M."/>
            <person name="Bowler C."/>
            <person name="Brownlee C."/>
            <person name="Cock J.M."/>
            <person name="Elias M."/>
            <person name="Gladyshev V.N."/>
            <person name="Groth M."/>
            <person name="Guda C."/>
            <person name="Hadaegh A."/>
            <person name="Iglesias-Rodriguez M.D."/>
            <person name="Jenkins J."/>
            <person name="Jones B.M."/>
            <person name="Lawson T."/>
            <person name="Leese F."/>
            <person name="Lindquist E."/>
            <person name="Lobanov A."/>
            <person name="Lomsadze A."/>
            <person name="Malik S.B."/>
            <person name="Marsh M.E."/>
            <person name="Mackinder L."/>
            <person name="Mock T."/>
            <person name="Mueller-Roeber B."/>
            <person name="Pagarete A."/>
            <person name="Parker M."/>
            <person name="Probert I."/>
            <person name="Quesneville H."/>
            <person name="Raines C."/>
            <person name="Rensing S.A."/>
            <person name="Riano-Pachon D.M."/>
            <person name="Richier S."/>
            <person name="Rokitta S."/>
            <person name="Shiraiwa Y."/>
            <person name="Soanes D.M."/>
            <person name="van der Giezen M."/>
            <person name="Wahlund T.M."/>
            <person name="Williams B."/>
            <person name="Wilson W."/>
            <person name="Wolfe G."/>
            <person name="Wurch L.L."/>
        </authorList>
    </citation>
    <scope>NUCLEOTIDE SEQUENCE</scope>
</reference>
<dbReference type="SUPFAM" id="SSF81383">
    <property type="entry name" value="F-box domain"/>
    <property type="match status" value="1"/>
</dbReference>
<evidence type="ECO:0000313" key="1">
    <source>
        <dbReference type="EnsemblProtists" id="EOD29949"/>
    </source>
</evidence>
<dbReference type="KEGG" id="ehx:EMIHUDRAFT_365635"/>
<dbReference type="InterPro" id="IPR036047">
    <property type="entry name" value="F-box-like_dom_sf"/>
</dbReference>
<organism evidence="1 2">
    <name type="scientific">Emiliania huxleyi (strain CCMP1516)</name>
    <dbReference type="NCBI Taxonomy" id="280463"/>
    <lineage>
        <taxon>Eukaryota</taxon>
        <taxon>Haptista</taxon>
        <taxon>Haptophyta</taxon>
        <taxon>Prymnesiophyceae</taxon>
        <taxon>Isochrysidales</taxon>
        <taxon>Noelaerhabdaceae</taxon>
        <taxon>Emiliania</taxon>
    </lineage>
</organism>
<dbReference type="EnsemblProtists" id="EOD29949">
    <property type="protein sequence ID" value="EOD29949"/>
    <property type="gene ID" value="EMIHUDRAFT_365635"/>
</dbReference>
<dbReference type="AlphaFoldDB" id="A0A0D3K2G4"/>
<name>A0A0D3K2G4_EMIH1</name>
<evidence type="ECO:0000313" key="2">
    <source>
        <dbReference type="Proteomes" id="UP000013827"/>
    </source>
</evidence>
<proteinExistence type="predicted"/>
<dbReference type="RefSeq" id="XP_005782378.1">
    <property type="nucleotide sequence ID" value="XM_005782321.1"/>
</dbReference>
<sequence length="234" mass="25221">MEDADAGDAMDDDTPAPSELLADELIAACIGHLTLHSLPCVARVNRRWRAAALVAFDSQLRWRADPRCFPLRLPIPAAPARAESHVARAGACIAFLRDGDLVVQLVDPAADAVRTLRFAERRPVDGEGPPEPVEACRCELGEDGPFNAGVGGMVGYRRGAEEEGMAFLPTTSRHGAAAASTKRVAVGSWQNVLHCGRCVFLLRAHRSWWEDEAITADVLDLRERGARAISGHLG</sequence>
<dbReference type="CDD" id="cd09917">
    <property type="entry name" value="F-box_SF"/>
    <property type="match status" value="1"/>
</dbReference>
<dbReference type="eggNOG" id="ENOG502T1NZ">
    <property type="taxonomic scope" value="Eukaryota"/>
</dbReference>
<dbReference type="GeneID" id="17275223"/>
<accession>A0A0D3K2G4</accession>
<protein>
    <recommendedName>
        <fullName evidence="3">F-box domain-containing protein</fullName>
    </recommendedName>
</protein>
<dbReference type="HOGENOM" id="CLU_1186900_0_0_1"/>
<dbReference type="PaxDb" id="2903-EOD29949"/>
<dbReference type="Proteomes" id="UP000013827">
    <property type="component" value="Unassembled WGS sequence"/>
</dbReference>
<keyword evidence="2" id="KW-1185">Reference proteome</keyword>
<reference evidence="1" key="2">
    <citation type="submission" date="2024-10" db="UniProtKB">
        <authorList>
            <consortium name="EnsemblProtists"/>
        </authorList>
    </citation>
    <scope>IDENTIFICATION</scope>
</reference>